<feature type="transmembrane region" description="Helical" evidence="1">
    <location>
        <begin position="37"/>
        <end position="56"/>
    </location>
</feature>
<dbReference type="Pfam" id="PF06961">
    <property type="entry name" value="DUF1294"/>
    <property type="match status" value="1"/>
</dbReference>
<feature type="transmembrane region" description="Helical" evidence="1">
    <location>
        <begin position="62"/>
        <end position="79"/>
    </location>
</feature>
<evidence type="ECO:0008006" key="4">
    <source>
        <dbReference type="Google" id="ProtNLM"/>
    </source>
</evidence>
<dbReference type="STRING" id="1465756.BIV18_03485"/>
<reference evidence="2 3" key="1">
    <citation type="journal article" date="2016" name="Appl. Environ. Microbiol.">
        <title>Function and Phylogeny of Bacterial Butyryl Coenzyme A:Acetate Transferases and Their Diversity in the Proximal Colon of Swine.</title>
        <authorList>
            <person name="Trachsel J."/>
            <person name="Bayles D.O."/>
            <person name="Looft T."/>
            <person name="Levine U.Y."/>
            <person name="Allen H.K."/>
        </authorList>
    </citation>
    <scope>NUCLEOTIDE SEQUENCE [LARGE SCALE GENOMIC DNA]</scope>
    <source>
        <strain evidence="2 3">35-6-1</strain>
    </source>
</reference>
<dbReference type="AlphaFoldDB" id="A0A1U7LZ45"/>
<accession>A0A1U7LZ45</accession>
<dbReference type="EMBL" id="MJIH01000001">
    <property type="protein sequence ID" value="OLR64664.1"/>
    <property type="molecule type" value="Genomic_DNA"/>
</dbReference>
<comment type="caution">
    <text evidence="2">The sequence shown here is derived from an EMBL/GenBank/DDBJ whole genome shotgun (WGS) entry which is preliminary data.</text>
</comment>
<evidence type="ECO:0000313" key="2">
    <source>
        <dbReference type="EMBL" id="OLR64664.1"/>
    </source>
</evidence>
<dbReference type="Proteomes" id="UP000187166">
    <property type="component" value="Unassembled WGS sequence"/>
</dbReference>
<organism evidence="2 3">
    <name type="scientific">Peptoniphilus porci</name>
    <dbReference type="NCBI Taxonomy" id="2652280"/>
    <lineage>
        <taxon>Bacteria</taxon>
        <taxon>Bacillati</taxon>
        <taxon>Bacillota</taxon>
        <taxon>Tissierellia</taxon>
        <taxon>Tissierellales</taxon>
        <taxon>Peptoniphilaceae</taxon>
        <taxon>Peptoniphilus</taxon>
    </lineage>
</organism>
<feature type="transmembrane region" description="Helical" evidence="1">
    <location>
        <begin position="6"/>
        <end position="25"/>
    </location>
</feature>
<name>A0A1U7LZ45_9FIRM</name>
<dbReference type="InterPro" id="IPR010718">
    <property type="entry name" value="DUF1294"/>
</dbReference>
<keyword evidence="1" id="KW-0812">Transmembrane</keyword>
<evidence type="ECO:0000313" key="3">
    <source>
        <dbReference type="Proteomes" id="UP000187166"/>
    </source>
</evidence>
<gene>
    <name evidence="2" type="ORF">BIV18_03485</name>
</gene>
<sequence length="80" mass="9413">MEINRLIIFANIINFILYGVDKFRAKNNSWRIREKTLLTLSIFAGVGGFLGMEIFNHKTRERKFYIANIIGIFLTIYLIK</sequence>
<proteinExistence type="predicted"/>
<protein>
    <recommendedName>
        <fullName evidence="4">DUF1294 domain-containing protein</fullName>
    </recommendedName>
</protein>
<keyword evidence="1" id="KW-0472">Membrane</keyword>
<keyword evidence="1" id="KW-1133">Transmembrane helix</keyword>
<keyword evidence="3" id="KW-1185">Reference proteome</keyword>
<evidence type="ECO:0000256" key="1">
    <source>
        <dbReference type="SAM" id="Phobius"/>
    </source>
</evidence>